<dbReference type="EMBL" id="CP043641">
    <property type="protein sequence ID" value="QNE36572.1"/>
    <property type="molecule type" value="Genomic_DNA"/>
</dbReference>
<evidence type="ECO:0000313" key="2">
    <source>
        <dbReference type="EMBL" id="QNE36572.1"/>
    </source>
</evidence>
<dbReference type="AlphaFoldDB" id="A0A7G6YDK7"/>
<evidence type="ECO:0000259" key="1">
    <source>
        <dbReference type="Pfam" id="PF25355"/>
    </source>
</evidence>
<name>A0A7G6YDK7_9MICO</name>
<dbReference type="Proteomes" id="UP000515511">
    <property type="component" value="Chromosome"/>
</dbReference>
<evidence type="ECO:0000313" key="3">
    <source>
        <dbReference type="Proteomes" id="UP000515511"/>
    </source>
</evidence>
<accession>A0A7G6YDK7</accession>
<dbReference type="InterPro" id="IPR057204">
    <property type="entry name" value="DUF7882"/>
</dbReference>
<dbReference type="KEGG" id="lse:F1C12_16605"/>
<protein>
    <recommendedName>
        <fullName evidence="1">DUF7882 domain-containing protein</fullName>
    </recommendedName>
</protein>
<organism evidence="2 3">
    <name type="scientific">Leifsonia shinshuensis</name>
    <dbReference type="NCBI Taxonomy" id="150026"/>
    <lineage>
        <taxon>Bacteria</taxon>
        <taxon>Bacillati</taxon>
        <taxon>Actinomycetota</taxon>
        <taxon>Actinomycetes</taxon>
        <taxon>Micrococcales</taxon>
        <taxon>Microbacteriaceae</taxon>
        <taxon>Leifsonia</taxon>
    </lineage>
</organism>
<sequence>MGALIYDGQSFEFEDRALAHLQAVITMKLRRREPFLLTWSRDDTDPTEPVGRHALWIDNAIPLRYEFESSSPERLDDQWLNSLADLASRASGLHFTPQPSEVAAV</sequence>
<dbReference type="RefSeq" id="WP_185276008.1">
    <property type="nucleotide sequence ID" value="NZ_CP043641.1"/>
</dbReference>
<dbReference type="Pfam" id="PF25355">
    <property type="entry name" value="DUF7882"/>
    <property type="match status" value="1"/>
</dbReference>
<proteinExistence type="predicted"/>
<feature type="domain" description="DUF7882" evidence="1">
    <location>
        <begin position="1"/>
        <end position="97"/>
    </location>
</feature>
<gene>
    <name evidence="2" type="ORF">F1C12_16605</name>
</gene>
<reference evidence="3" key="1">
    <citation type="submission" date="2019-09" db="EMBL/GenBank/DDBJ databases">
        <title>Antimicrobial potential of Antarctic Bacteria.</title>
        <authorList>
            <person name="Benaud N."/>
            <person name="Edwards R.J."/>
            <person name="Ferrari B.C."/>
        </authorList>
    </citation>
    <scope>NUCLEOTIDE SEQUENCE [LARGE SCALE GENOMIC DNA]</scope>
    <source>
        <strain evidence="3">INR9</strain>
    </source>
</reference>